<feature type="region of interest" description="Disordered" evidence="2">
    <location>
        <begin position="866"/>
        <end position="906"/>
    </location>
</feature>
<dbReference type="InterPro" id="IPR002889">
    <property type="entry name" value="WSC_carb-bd"/>
</dbReference>
<dbReference type="InterPro" id="IPR051589">
    <property type="entry name" value="Sialate-O-sulfotransferase"/>
</dbReference>
<dbReference type="Pfam" id="PF01822">
    <property type="entry name" value="WSC"/>
    <property type="match status" value="2"/>
</dbReference>
<dbReference type="PANTHER" id="PTHR45964">
    <property type="entry name" value="WSCD FAMILY MEMBER CG9164"/>
    <property type="match status" value="1"/>
</dbReference>
<dbReference type="PROSITE" id="PS51212">
    <property type="entry name" value="WSC"/>
    <property type="match status" value="2"/>
</dbReference>
<evidence type="ECO:0000259" key="3">
    <source>
        <dbReference type="PROSITE" id="PS51212"/>
    </source>
</evidence>
<reference evidence="4 5" key="1">
    <citation type="journal article" date="2012" name="Eukaryot. Cell">
        <title>Genome sequence of the fungus Glarea lozoyensis: the first genome sequence of a species from the Helotiaceae family.</title>
        <authorList>
            <person name="Youssar L."/>
            <person name="Gruening B.A."/>
            <person name="Erxleben A."/>
            <person name="Guenther S."/>
            <person name="Huettel W."/>
        </authorList>
    </citation>
    <scope>NUCLEOTIDE SEQUENCE [LARGE SCALE GENOMIC DNA]</scope>
    <source>
        <strain evidence="5">ATCC 74030 / MF5533</strain>
    </source>
</reference>
<gene>
    <name evidence="4" type="ORF">M7I_3727</name>
</gene>
<feature type="domain" description="WSC" evidence="3">
    <location>
        <begin position="914"/>
        <end position="1006"/>
    </location>
</feature>
<dbReference type="Proteomes" id="UP000005446">
    <property type="component" value="Unassembled WGS sequence"/>
</dbReference>
<feature type="compositionally biased region" description="Low complexity" evidence="2">
    <location>
        <begin position="871"/>
        <end position="906"/>
    </location>
</feature>
<dbReference type="SMART" id="SM00321">
    <property type="entry name" value="WSC"/>
    <property type="match status" value="2"/>
</dbReference>
<evidence type="ECO:0000256" key="1">
    <source>
        <dbReference type="ARBA" id="ARBA00022737"/>
    </source>
</evidence>
<dbReference type="AlphaFoldDB" id="H0EM97"/>
<dbReference type="InParanoid" id="H0EM97"/>
<keyword evidence="1" id="KW-0677">Repeat</keyword>
<protein>
    <submittedName>
        <fullName evidence="4">Putative fungistatic metabolite</fullName>
    </submittedName>
</protein>
<dbReference type="EMBL" id="AGUE01000083">
    <property type="protein sequence ID" value="EHL00441.1"/>
    <property type="molecule type" value="Genomic_DNA"/>
</dbReference>
<evidence type="ECO:0000313" key="5">
    <source>
        <dbReference type="Proteomes" id="UP000005446"/>
    </source>
</evidence>
<comment type="caution">
    <text evidence="4">The sequence shown here is derived from an EMBL/GenBank/DDBJ whole genome shotgun (WGS) entry which is preliminary data.</text>
</comment>
<feature type="domain" description="WSC" evidence="3">
    <location>
        <begin position="798"/>
        <end position="900"/>
    </location>
</feature>
<name>H0EM97_GLAL7</name>
<dbReference type="SUPFAM" id="SSF101908">
    <property type="entry name" value="Putative isomerase YbhE"/>
    <property type="match status" value="1"/>
</dbReference>
<evidence type="ECO:0000313" key="4">
    <source>
        <dbReference type="EMBL" id="EHL00441.1"/>
    </source>
</evidence>
<keyword evidence="5" id="KW-1185">Reference proteome</keyword>
<evidence type="ECO:0000256" key="2">
    <source>
        <dbReference type="SAM" id="MobiDB-lite"/>
    </source>
</evidence>
<dbReference type="HOGENOM" id="CLU_000702_0_0_1"/>
<organism evidence="4 5">
    <name type="scientific">Glarea lozoyensis (strain ATCC 74030 / MF5533)</name>
    <dbReference type="NCBI Taxonomy" id="1104152"/>
    <lineage>
        <taxon>Eukaryota</taxon>
        <taxon>Fungi</taxon>
        <taxon>Dikarya</taxon>
        <taxon>Ascomycota</taxon>
        <taxon>Pezizomycotina</taxon>
        <taxon>Leotiomycetes</taxon>
        <taxon>Helotiales</taxon>
        <taxon>Helotiaceae</taxon>
        <taxon>Glarea</taxon>
    </lineage>
</organism>
<dbReference type="PANTHER" id="PTHR45964:SF5">
    <property type="entry name" value="WSCD FAMILY MEMBER CG9164"/>
    <property type="match status" value="1"/>
</dbReference>
<proteinExistence type="predicted"/>
<sequence>MDPAVVGSPTFGQIFKTTLPGLYMGVKEQIFSQPLVYTAPDGVHADLDCGDISPFVGVTGTGVIDPETGTWYMVTKTYADQTLVGVAQGRPAGRQILHAVSIDNLSERPNFPVDLEGTAARNNPARIFNGGIHHQRPGLLHSGKYIYAGFGSHCVKFNFTGWIMGWDKTTGRIVERYTTLGEGTTKDVSGGSLWMSGGAITSDDKGSMFFSTGNGHASQLDQVPVSGRNPPSALEEAVVHMNIAEDGSLKVVDFWMPWEKKQLDVIRYPTVVFKFSCTNGVPSFIKVADSPTNNAYTLGVGHGTVTSLNDQPGTGLVWTSDVNNGNLRIYKAIPENGLMVQLQSFNIPDTPKFTRPVFGDGRAYVGSLAGLLYGFGSPVNAPLNCTATIQFGSLELNTSSASRVVTCQAKTALVVANITLSGNANFILSGLPTTSIQLGNGGIFTFQAAFKPFEVGPLSSDIIITTSGATGYSTTTPVALRGNGESASPLLQINPRLLSFAGAVTGAAPDGIEHDIGFSTVGNGGPFSPGDVTSQGTKIGAFTFIGLPEAIPAQSSATVRVNFDTSHSGSFAAFGQIISNGGTDLLRVVGVSGDAPIGLVEFQSEDGTRWIKYTPGMSFSFGNVTENTTRSLKLRITNTVGPEGAALVLTVSKPPFAEGTRLVPGESMNATLFCAVPKSQWNLDPTPGYAEWTLNTNDNTGKQVIQFECLGVAEHDQARYRYIGCYLENNPGRALFQTCGGNGEGVGAGRSYISLFADINQYNPNGTIPTSSASPPGTSNTAIPAPTGGPVVNPGVGTYGSVGCYTEATTGRALPNGFAMPAGSRAVGTCIAGCASKNYLYAGLEYGQECWCGNALGTGSVPAPSGECRVPASSSTTSGSSRSSEASMESSTTTTQQSASPTQTRPSVKQTVGAYVFQGCYTEAASGRALSAKSYFNDMMTLEMCAMACAGFQWFGVEYKRECYCGNALNPGSGLAANQADCNLLCPGDPTTLCGAGVRLQMYKLTSQSSTSIFSTSSSLGSVTTLSISSPTTIVSTDTLSSSIVTTTTPPTTTITSISTSTTTSTSSSLVASSSTATSSSTAVSVSTGDTKPSTGKLLPRQIENNATMTIDRCLSVCSQYQYAGVEYGREYN</sequence>
<accession>H0EM97</accession>
<dbReference type="OrthoDB" id="5985073at2759"/>